<dbReference type="Pfam" id="PF08841">
    <property type="entry name" value="DDR"/>
    <property type="match status" value="1"/>
</dbReference>
<protein>
    <submittedName>
        <fullName evidence="3">Diol dehydratase reactivase ATPase-like domain-containing protein</fullName>
    </submittedName>
</protein>
<evidence type="ECO:0000259" key="2">
    <source>
        <dbReference type="Pfam" id="PF18427"/>
    </source>
</evidence>
<dbReference type="InterPro" id="IPR043129">
    <property type="entry name" value="ATPase_NBD"/>
</dbReference>
<dbReference type="Gene3D" id="3.30.420.40">
    <property type="match status" value="2"/>
</dbReference>
<dbReference type="EMBL" id="JBHSTI010000008">
    <property type="protein sequence ID" value="MFC6237801.1"/>
    <property type="molecule type" value="Genomic_DNA"/>
</dbReference>
<organism evidence="3 4">
    <name type="scientific">Longivirga aurantiaca</name>
    <dbReference type="NCBI Taxonomy" id="1837743"/>
    <lineage>
        <taxon>Bacteria</taxon>
        <taxon>Bacillati</taxon>
        <taxon>Actinomycetota</taxon>
        <taxon>Actinomycetes</taxon>
        <taxon>Sporichthyales</taxon>
        <taxon>Sporichthyaceae</taxon>
        <taxon>Longivirga</taxon>
    </lineage>
</organism>
<feature type="domain" description="DD-reactivating factor swiveling" evidence="2">
    <location>
        <begin position="97"/>
        <end position="240"/>
    </location>
</feature>
<dbReference type="Proteomes" id="UP001596138">
    <property type="component" value="Unassembled WGS sequence"/>
</dbReference>
<comment type="caution">
    <text evidence="3">The sequence shown here is derived from an EMBL/GenBank/DDBJ whole genome shotgun (WGS) entry which is preliminary data.</text>
</comment>
<accession>A0ABW1SZA5</accession>
<dbReference type="SUPFAM" id="SSF82317">
    <property type="entry name" value="Swiveling domain of dehydratase reactivase alpha subunit"/>
    <property type="match status" value="1"/>
</dbReference>
<evidence type="ECO:0000313" key="4">
    <source>
        <dbReference type="Proteomes" id="UP001596138"/>
    </source>
</evidence>
<feature type="domain" description="Diol dehydratase reactivase ATPase-like" evidence="1">
    <location>
        <begin position="320"/>
        <end position="552"/>
    </location>
</feature>
<dbReference type="InterPro" id="IPR040916">
    <property type="entry name" value="DDR_swiveling"/>
</dbReference>
<keyword evidence="4" id="KW-1185">Reference proteome</keyword>
<proteinExistence type="predicted"/>
<dbReference type="Pfam" id="PF18427">
    <property type="entry name" value="DDR_swiveling"/>
    <property type="match status" value="1"/>
</dbReference>
<name>A0ABW1SZA5_9ACTN</name>
<dbReference type="InterPro" id="IPR028975">
    <property type="entry name" value="DDRA_swiveling_dom_sf"/>
</dbReference>
<dbReference type="RefSeq" id="WP_386765434.1">
    <property type="nucleotide sequence ID" value="NZ_JBHSTI010000008.1"/>
</dbReference>
<gene>
    <name evidence="3" type="ORF">ACFQGU_07925</name>
</gene>
<reference evidence="4" key="1">
    <citation type="journal article" date="2019" name="Int. J. Syst. Evol. Microbiol.">
        <title>The Global Catalogue of Microorganisms (GCM) 10K type strain sequencing project: providing services to taxonomists for standard genome sequencing and annotation.</title>
        <authorList>
            <consortium name="The Broad Institute Genomics Platform"/>
            <consortium name="The Broad Institute Genome Sequencing Center for Infectious Disease"/>
            <person name="Wu L."/>
            <person name="Ma J."/>
        </authorList>
    </citation>
    <scope>NUCLEOTIDE SEQUENCE [LARGE SCALE GENOMIC DNA]</scope>
    <source>
        <strain evidence="4">CGMCC 4.7317</strain>
    </source>
</reference>
<evidence type="ECO:0000313" key="3">
    <source>
        <dbReference type="EMBL" id="MFC6237801.1"/>
    </source>
</evidence>
<sequence length="564" mass="57122">MTRTVVAGVDVGNATTEVVLVDVSVVPPMPLVWERTPTRGRKGSAAAASAAAVVVRRLARKAGVEVTRVVVAPQRPVDSHTLVLPATPPDTGRLRVLGSGSATPGAPGAGVGRPVDLADEPGAVDGPVVLVARDPRGYRATSERIDVWQAAGADVVAVLLAGDEAVLVSRRISRPVPVVDQVDTDAALACSLVAVEVAEHGLAQLVDPVRVAALLDLDSAEHAAAEAAAASLRGLRDAAVGIGSPMPRSTADDADIAWARTAWGHRSSLHELAAAPQPRGAVVAVGLPTRGRLVEHVVDDAWAVDLDAVGASAAARPRSVNGRAVAIATLASASPDDDPAAVLAHALGVPVSRVSSEAHAARTGAMTTPSARPGALVIDLGGGTVDVVPDGEEARVVAGAGDLLTAAVAHVLDVPRGAAEWAKRGASSRLEGPHVLVGEDGERRFVETAVPADAVGSLVVPGPAGLLPFHRRLAPGEWRMLRQHLKRAVVGDNIARATSGMAAGVDVLLVGGPAGDSELLDLVVRALPGSTPGRADVAGALGHRWAVAYGLTVLDARGDALVVA</sequence>
<evidence type="ECO:0000259" key="1">
    <source>
        <dbReference type="Pfam" id="PF08841"/>
    </source>
</evidence>
<dbReference type="InterPro" id="IPR030994">
    <property type="entry name" value="DDR_dom"/>
</dbReference>
<dbReference type="Gene3D" id="3.50.30.70">
    <property type="entry name" value="Swiveling domain of dehydratase reactivase alpha subunit"/>
    <property type="match status" value="1"/>
</dbReference>
<dbReference type="SUPFAM" id="SSF53067">
    <property type="entry name" value="Actin-like ATPase domain"/>
    <property type="match status" value="1"/>
</dbReference>